<proteinExistence type="predicted"/>
<sequence>MPAPDRAPVTWLALEALRDVLLGVSQENGYYTDLGLGQIVLDDSLLDESEAAADAPCTFIEARNLDPTTAGKGHANSDMEILIEYVIPRDSDTNLKLAAHCGAADLVRALTFKTSGRSGDMPAGFAALEITGARLGGETDPETNASFVIAQVTARASVTDRFPA</sequence>
<reference evidence="1 2" key="1">
    <citation type="submission" date="2024-01" db="EMBL/GenBank/DDBJ databases">
        <title>Novel species of the genus Luteimonas isolated from rivers.</title>
        <authorList>
            <person name="Lu H."/>
        </authorList>
    </citation>
    <scope>NUCLEOTIDE SEQUENCE [LARGE SCALE GENOMIC DNA]</scope>
    <source>
        <strain evidence="1 2">SMYT11W</strain>
    </source>
</reference>
<evidence type="ECO:0000313" key="2">
    <source>
        <dbReference type="Proteomes" id="UP001358324"/>
    </source>
</evidence>
<evidence type="ECO:0000313" key="1">
    <source>
        <dbReference type="EMBL" id="MEF3081865.1"/>
    </source>
</evidence>
<organism evidence="1 2">
    <name type="scientific">Luteimonas flava</name>
    <dbReference type="NCBI Taxonomy" id="3115822"/>
    <lineage>
        <taxon>Bacteria</taxon>
        <taxon>Pseudomonadati</taxon>
        <taxon>Pseudomonadota</taxon>
        <taxon>Gammaproteobacteria</taxon>
        <taxon>Lysobacterales</taxon>
        <taxon>Lysobacteraceae</taxon>
        <taxon>Luteimonas</taxon>
    </lineage>
</organism>
<name>A0ABU7WED8_9GAMM</name>
<gene>
    <name evidence="1" type="ORF">V3391_06515</name>
</gene>
<dbReference type="EMBL" id="JAZHBM010000001">
    <property type="protein sequence ID" value="MEF3081865.1"/>
    <property type="molecule type" value="Genomic_DNA"/>
</dbReference>
<comment type="caution">
    <text evidence="1">The sequence shown here is derived from an EMBL/GenBank/DDBJ whole genome shotgun (WGS) entry which is preliminary data.</text>
</comment>
<dbReference type="RefSeq" id="WP_332077579.1">
    <property type="nucleotide sequence ID" value="NZ_JAZHBM010000001.1"/>
</dbReference>
<keyword evidence="2" id="KW-1185">Reference proteome</keyword>
<accession>A0ABU7WED8</accession>
<dbReference type="Proteomes" id="UP001358324">
    <property type="component" value="Unassembled WGS sequence"/>
</dbReference>
<protein>
    <submittedName>
        <fullName evidence="1">Uncharacterized protein</fullName>
    </submittedName>
</protein>